<accession>A0ABR2GD99</accession>
<keyword evidence="2" id="KW-1185">Reference proteome</keyword>
<comment type="caution">
    <text evidence="1">The sequence shown here is derived from an EMBL/GenBank/DDBJ whole genome shotgun (WGS) entry which is preliminary data.</text>
</comment>
<dbReference type="Proteomes" id="UP001472677">
    <property type="component" value="Unassembled WGS sequence"/>
</dbReference>
<evidence type="ECO:0000313" key="2">
    <source>
        <dbReference type="Proteomes" id="UP001472677"/>
    </source>
</evidence>
<proteinExistence type="predicted"/>
<evidence type="ECO:0000313" key="1">
    <source>
        <dbReference type="EMBL" id="KAK8600828.1"/>
    </source>
</evidence>
<name>A0ABR2GD99_9ROSI</name>
<gene>
    <name evidence="1" type="ORF">V6N12_050676</name>
</gene>
<organism evidence="1 2">
    <name type="scientific">Hibiscus sabdariffa</name>
    <name type="common">roselle</name>
    <dbReference type="NCBI Taxonomy" id="183260"/>
    <lineage>
        <taxon>Eukaryota</taxon>
        <taxon>Viridiplantae</taxon>
        <taxon>Streptophyta</taxon>
        <taxon>Embryophyta</taxon>
        <taxon>Tracheophyta</taxon>
        <taxon>Spermatophyta</taxon>
        <taxon>Magnoliopsida</taxon>
        <taxon>eudicotyledons</taxon>
        <taxon>Gunneridae</taxon>
        <taxon>Pentapetalae</taxon>
        <taxon>rosids</taxon>
        <taxon>malvids</taxon>
        <taxon>Malvales</taxon>
        <taxon>Malvaceae</taxon>
        <taxon>Malvoideae</taxon>
        <taxon>Hibiscus</taxon>
    </lineage>
</organism>
<reference evidence="1 2" key="1">
    <citation type="journal article" date="2024" name="G3 (Bethesda)">
        <title>Genome assembly of Hibiscus sabdariffa L. provides insights into metabolisms of medicinal natural products.</title>
        <authorList>
            <person name="Kim T."/>
        </authorList>
    </citation>
    <scope>NUCLEOTIDE SEQUENCE [LARGE SCALE GENOMIC DNA]</scope>
    <source>
        <strain evidence="1">TK-2024</strain>
        <tissue evidence="1">Old leaves</tissue>
    </source>
</reference>
<dbReference type="EMBL" id="JBBPBM010000001">
    <property type="protein sequence ID" value="KAK8600828.1"/>
    <property type="molecule type" value="Genomic_DNA"/>
</dbReference>
<protein>
    <submittedName>
        <fullName evidence="1">Uncharacterized protein</fullName>
    </submittedName>
</protein>
<sequence>MGVDARGSENRNLAWKNLLVLLYKENSLHINPNTFSIEFSLFQVSRKPFSENNRRLILFDRDIKCRPPERSIPTHLWEEVQPAEILRPIVTNRDEKWKDIGDSSIGCIDFHIQAWENLWSQT</sequence>